<proteinExistence type="predicted"/>
<protein>
    <submittedName>
        <fullName evidence="7">Two-component response regulator ARR2-like</fullName>
    </submittedName>
</protein>
<name>A0A392NQV9_9FABA</name>
<dbReference type="PANTHER" id="PTHR31442:SF29">
    <property type="entry name" value="HOMEODOMAIN-LIKE SUPERFAMILY PROTEIN"/>
    <property type="match status" value="1"/>
</dbReference>
<evidence type="ECO:0000313" key="8">
    <source>
        <dbReference type="Proteomes" id="UP000265520"/>
    </source>
</evidence>
<dbReference type="NCBIfam" id="TIGR01557">
    <property type="entry name" value="myb_SHAQKYF"/>
    <property type="match status" value="1"/>
</dbReference>
<dbReference type="Proteomes" id="UP000265520">
    <property type="component" value="Unassembled WGS sequence"/>
</dbReference>
<dbReference type="Gene3D" id="1.10.10.60">
    <property type="entry name" value="Homeodomain-like"/>
    <property type="match status" value="1"/>
</dbReference>
<evidence type="ECO:0000256" key="2">
    <source>
        <dbReference type="ARBA" id="ARBA00023015"/>
    </source>
</evidence>
<dbReference type="InterPro" id="IPR017930">
    <property type="entry name" value="Myb_dom"/>
</dbReference>
<dbReference type="GO" id="GO:0005634">
    <property type="term" value="C:nucleus"/>
    <property type="evidence" value="ECO:0007669"/>
    <property type="project" value="UniProtKB-SubCell"/>
</dbReference>
<dbReference type="PROSITE" id="PS51294">
    <property type="entry name" value="HTH_MYB"/>
    <property type="match status" value="1"/>
</dbReference>
<keyword evidence="3" id="KW-0804">Transcription</keyword>
<keyword evidence="4" id="KW-0539">Nucleus</keyword>
<organism evidence="7 8">
    <name type="scientific">Trifolium medium</name>
    <dbReference type="NCBI Taxonomy" id="97028"/>
    <lineage>
        <taxon>Eukaryota</taxon>
        <taxon>Viridiplantae</taxon>
        <taxon>Streptophyta</taxon>
        <taxon>Embryophyta</taxon>
        <taxon>Tracheophyta</taxon>
        <taxon>Spermatophyta</taxon>
        <taxon>Magnoliopsida</taxon>
        <taxon>eudicotyledons</taxon>
        <taxon>Gunneridae</taxon>
        <taxon>Pentapetalae</taxon>
        <taxon>rosids</taxon>
        <taxon>fabids</taxon>
        <taxon>Fabales</taxon>
        <taxon>Fabaceae</taxon>
        <taxon>Papilionoideae</taxon>
        <taxon>50 kb inversion clade</taxon>
        <taxon>NPAAA clade</taxon>
        <taxon>Hologalegina</taxon>
        <taxon>IRL clade</taxon>
        <taxon>Trifolieae</taxon>
        <taxon>Trifolium</taxon>
    </lineage>
</organism>
<evidence type="ECO:0000259" key="6">
    <source>
        <dbReference type="PROSITE" id="PS51294"/>
    </source>
</evidence>
<dbReference type="PANTHER" id="PTHR31442">
    <property type="entry name" value="HOMEODOMAIN-LIKE SUPERFAMILY PROTEIN-RELATED"/>
    <property type="match status" value="1"/>
</dbReference>
<feature type="non-terminal residue" evidence="7">
    <location>
        <position position="184"/>
    </location>
</feature>
<keyword evidence="8" id="KW-1185">Reference proteome</keyword>
<dbReference type="InterPro" id="IPR044841">
    <property type="entry name" value="LUX/BOA-like"/>
</dbReference>
<dbReference type="EMBL" id="LXQA010046566">
    <property type="protein sequence ID" value="MCI01600.1"/>
    <property type="molecule type" value="Genomic_DNA"/>
</dbReference>
<comment type="caution">
    <text evidence="7">The sequence shown here is derived from an EMBL/GenBank/DDBJ whole genome shotgun (WGS) entry which is preliminary data.</text>
</comment>
<keyword evidence="2" id="KW-0805">Transcription regulation</keyword>
<dbReference type="GO" id="GO:0003700">
    <property type="term" value="F:DNA-binding transcription factor activity"/>
    <property type="evidence" value="ECO:0007669"/>
    <property type="project" value="InterPro"/>
</dbReference>
<evidence type="ECO:0000256" key="3">
    <source>
        <dbReference type="ARBA" id="ARBA00023163"/>
    </source>
</evidence>
<dbReference type="InterPro" id="IPR009057">
    <property type="entry name" value="Homeodomain-like_sf"/>
</dbReference>
<dbReference type="Pfam" id="PF00249">
    <property type="entry name" value="Myb_DNA-binding"/>
    <property type="match status" value="1"/>
</dbReference>
<dbReference type="SUPFAM" id="SSF46689">
    <property type="entry name" value="Homeodomain-like"/>
    <property type="match status" value="1"/>
</dbReference>
<dbReference type="InterPro" id="IPR001005">
    <property type="entry name" value="SANT/Myb"/>
</dbReference>
<reference evidence="7 8" key="1">
    <citation type="journal article" date="2018" name="Front. Plant Sci.">
        <title>Red Clover (Trifolium pratense) and Zigzag Clover (T. medium) - A Picture of Genomic Similarities and Differences.</title>
        <authorList>
            <person name="Dluhosova J."/>
            <person name="Istvanek J."/>
            <person name="Nedelnik J."/>
            <person name="Repkova J."/>
        </authorList>
    </citation>
    <scope>NUCLEOTIDE SEQUENCE [LARGE SCALE GENOMIC DNA]</scope>
    <source>
        <strain evidence="8">cv. 10/8</strain>
        <tissue evidence="7">Leaf</tissue>
    </source>
</reference>
<dbReference type="GO" id="GO:0003677">
    <property type="term" value="F:DNA binding"/>
    <property type="evidence" value="ECO:0007669"/>
    <property type="project" value="InterPro"/>
</dbReference>
<evidence type="ECO:0000313" key="7">
    <source>
        <dbReference type="EMBL" id="MCI01600.1"/>
    </source>
</evidence>
<comment type="subcellular location">
    <subcellularLocation>
        <location evidence="1">Nucleus</location>
    </subcellularLocation>
</comment>
<dbReference type="InterPro" id="IPR006447">
    <property type="entry name" value="Myb_dom_plants"/>
</dbReference>
<feature type="region of interest" description="Disordered" evidence="5">
    <location>
        <begin position="57"/>
        <end position="82"/>
    </location>
</feature>
<evidence type="ECO:0000256" key="5">
    <source>
        <dbReference type="SAM" id="MobiDB-lite"/>
    </source>
</evidence>
<dbReference type="AlphaFoldDB" id="A0A392NQV9"/>
<evidence type="ECO:0000256" key="1">
    <source>
        <dbReference type="ARBA" id="ARBA00004123"/>
    </source>
</evidence>
<accession>A0A392NQV9</accession>
<dbReference type="FunFam" id="1.10.10.60:FF:000007">
    <property type="entry name" value="Two-component response regulator"/>
    <property type="match status" value="1"/>
</dbReference>
<feature type="domain" description="HTH myb-type" evidence="6">
    <location>
        <begin position="78"/>
        <end position="137"/>
    </location>
</feature>
<sequence length="184" mass="21032">MSLDQTKDSVMNSITEGACAYWAKPLDENQFKNMWQHVVRNALSQQSEPSEFLQTMEVKGGSKKRVREEHVDVPKQPLPKKSRLSWTPDLHGQFMSAVNQLGVNNAVPKEILKRMNFPGLTLGHVASHLQKYRKYLKGGIRKSKLSGGSDFQGHDEMHTRQQQWTDIGESDIFFYLSDLFPDLV</sequence>
<evidence type="ECO:0000256" key="4">
    <source>
        <dbReference type="ARBA" id="ARBA00023242"/>
    </source>
</evidence>